<feature type="transmembrane region" description="Helical" evidence="8">
    <location>
        <begin position="134"/>
        <end position="153"/>
    </location>
</feature>
<dbReference type="InterPro" id="IPR007227">
    <property type="entry name" value="Cell_shape_determining_MreD"/>
</dbReference>
<keyword evidence="4 8" id="KW-0812">Transmembrane</keyword>
<dbReference type="GO" id="GO:0008360">
    <property type="term" value="P:regulation of cell shape"/>
    <property type="evidence" value="ECO:0007669"/>
    <property type="project" value="UniProtKB-KW"/>
</dbReference>
<evidence type="ECO:0000256" key="6">
    <source>
        <dbReference type="ARBA" id="ARBA00022989"/>
    </source>
</evidence>
<dbReference type="NCBIfam" id="TIGR03426">
    <property type="entry name" value="shape_MreD"/>
    <property type="match status" value="1"/>
</dbReference>
<proteinExistence type="inferred from homology"/>
<feature type="transmembrane region" description="Helical" evidence="8">
    <location>
        <begin position="100"/>
        <end position="122"/>
    </location>
</feature>
<sequence>MRRLIFYVAMIFMVYFLQIGVFPHLTLGGIVPNLFVICTVSIGMIRGKKEGCLIGFFFGILMDALFALYFGFYALILSVIGYMAGYVQQIFYEEDMTLPIVMIGVGDLIYSAAIYLASFLTRGRMDFFFYFRKIILPEIIYTLILAVFLYRIISWINKKIEIKGSENRID</sequence>
<feature type="transmembrane region" description="Helical" evidence="8">
    <location>
        <begin position="52"/>
        <end position="80"/>
    </location>
</feature>
<dbReference type="PIRSF" id="PIRSF037497">
    <property type="entry name" value="MreD_Clostridium/Treponema_prd"/>
    <property type="match status" value="1"/>
</dbReference>
<evidence type="ECO:0000256" key="5">
    <source>
        <dbReference type="ARBA" id="ARBA00022960"/>
    </source>
</evidence>
<comment type="subcellular location">
    <subcellularLocation>
        <location evidence="1">Cell membrane</location>
        <topology evidence="1">Multi-pass membrane protein</topology>
    </subcellularLocation>
</comment>
<evidence type="ECO:0000256" key="3">
    <source>
        <dbReference type="ARBA" id="ARBA00022475"/>
    </source>
</evidence>
<keyword evidence="7 8" id="KW-0472">Membrane</keyword>
<reference evidence="9 10" key="1">
    <citation type="submission" date="2019-03" db="EMBL/GenBank/DDBJ databases">
        <title>Genomic Encyclopedia of Type Strains, Phase IV (KMG-IV): sequencing the most valuable type-strain genomes for metagenomic binning, comparative biology and taxonomic classification.</title>
        <authorList>
            <person name="Goeker M."/>
        </authorList>
    </citation>
    <scope>NUCLEOTIDE SEQUENCE [LARGE SCALE GENOMIC DNA]</scope>
    <source>
        <strain evidence="9 10">DSM 28559</strain>
    </source>
</reference>
<dbReference type="AlphaFoldDB" id="A0A4R2LKY6"/>
<comment type="similarity">
    <text evidence="2">Belongs to the MreD family.</text>
</comment>
<keyword evidence="5" id="KW-0133">Cell shape</keyword>
<keyword evidence="10" id="KW-1185">Reference proteome</keyword>
<keyword evidence="6 8" id="KW-1133">Transmembrane helix</keyword>
<organism evidence="9 10">
    <name type="scientific">Frisingicoccus caecimuris</name>
    <dbReference type="NCBI Taxonomy" id="1796636"/>
    <lineage>
        <taxon>Bacteria</taxon>
        <taxon>Bacillati</taxon>
        <taxon>Bacillota</taxon>
        <taxon>Clostridia</taxon>
        <taxon>Lachnospirales</taxon>
        <taxon>Lachnospiraceae</taxon>
        <taxon>Frisingicoccus</taxon>
    </lineage>
</organism>
<comment type="caution">
    <text evidence="9">The sequence shown here is derived from an EMBL/GenBank/DDBJ whole genome shotgun (WGS) entry which is preliminary data.</text>
</comment>
<dbReference type="Proteomes" id="UP000295711">
    <property type="component" value="Unassembled WGS sequence"/>
</dbReference>
<evidence type="ECO:0000256" key="4">
    <source>
        <dbReference type="ARBA" id="ARBA00022692"/>
    </source>
</evidence>
<evidence type="ECO:0000313" key="10">
    <source>
        <dbReference type="Proteomes" id="UP000295711"/>
    </source>
</evidence>
<feature type="transmembrane region" description="Helical" evidence="8">
    <location>
        <begin position="5"/>
        <end position="21"/>
    </location>
</feature>
<gene>
    <name evidence="9" type="ORF">EV212_10164</name>
</gene>
<evidence type="ECO:0000256" key="8">
    <source>
        <dbReference type="SAM" id="Phobius"/>
    </source>
</evidence>
<evidence type="ECO:0000313" key="9">
    <source>
        <dbReference type="EMBL" id="TCO86284.1"/>
    </source>
</evidence>
<evidence type="ECO:0000256" key="7">
    <source>
        <dbReference type="ARBA" id="ARBA00023136"/>
    </source>
</evidence>
<dbReference type="OrthoDB" id="9796616at2"/>
<dbReference type="InterPro" id="IPR017225">
    <property type="entry name" value="Cell_shape_determin_MreD_prd"/>
</dbReference>
<keyword evidence="3" id="KW-1003">Cell membrane</keyword>
<dbReference type="RefSeq" id="WP_132087157.1">
    <property type="nucleotide sequence ID" value="NZ_JANKAQ010000005.1"/>
</dbReference>
<dbReference type="GO" id="GO:0005886">
    <property type="term" value="C:plasma membrane"/>
    <property type="evidence" value="ECO:0007669"/>
    <property type="project" value="UniProtKB-SubCell"/>
</dbReference>
<dbReference type="EMBL" id="SLXA01000001">
    <property type="protein sequence ID" value="TCO86284.1"/>
    <property type="molecule type" value="Genomic_DNA"/>
</dbReference>
<evidence type="ECO:0000256" key="2">
    <source>
        <dbReference type="ARBA" id="ARBA00007776"/>
    </source>
</evidence>
<dbReference type="Pfam" id="PF04093">
    <property type="entry name" value="MreD"/>
    <property type="match status" value="1"/>
</dbReference>
<accession>A0A4R2LKY6</accession>
<feature type="transmembrane region" description="Helical" evidence="8">
    <location>
        <begin position="27"/>
        <end position="45"/>
    </location>
</feature>
<evidence type="ECO:0000256" key="1">
    <source>
        <dbReference type="ARBA" id="ARBA00004651"/>
    </source>
</evidence>
<protein>
    <submittedName>
        <fullName evidence="9">Rod shape-determining protein MreD</fullName>
    </submittedName>
</protein>
<name>A0A4R2LKY6_9FIRM</name>